<protein>
    <submittedName>
        <fullName evidence="2">Uncharacterized protein</fullName>
    </submittedName>
</protein>
<feature type="region of interest" description="Disordered" evidence="1">
    <location>
        <begin position="1"/>
        <end position="127"/>
    </location>
</feature>
<sequence length="205" mass="22469">MAAGCSSPREQTAAPSNDATAPASKRAQAPSVNHELLAITPANGRFQQLCNNTSEKESSNRSSGRGELDEDDEQPDPGCEDSDDRTTLTKSTQKEAASVNYGELDDDDERPDPGREDSNDRATLIKSTRGKEEIDPAKLMATIIFWKIEEDKMEMLNTIAQVKQTWRRYSTPSIGPSRPGQPIQRQARDICGGAGRGDWCTGLKR</sequence>
<accession>A0A8K0KVS2</accession>
<organism evidence="2 3">
    <name type="scientific">Elsinoe batatas</name>
    <dbReference type="NCBI Taxonomy" id="2601811"/>
    <lineage>
        <taxon>Eukaryota</taxon>
        <taxon>Fungi</taxon>
        <taxon>Dikarya</taxon>
        <taxon>Ascomycota</taxon>
        <taxon>Pezizomycotina</taxon>
        <taxon>Dothideomycetes</taxon>
        <taxon>Dothideomycetidae</taxon>
        <taxon>Myriangiales</taxon>
        <taxon>Elsinoaceae</taxon>
        <taxon>Elsinoe</taxon>
    </lineage>
</organism>
<keyword evidence="3" id="KW-1185">Reference proteome</keyword>
<dbReference type="AlphaFoldDB" id="A0A8K0KVS2"/>
<dbReference type="EMBL" id="JAESVG020000011">
    <property type="protein sequence ID" value="KAG8622896.1"/>
    <property type="molecule type" value="Genomic_DNA"/>
</dbReference>
<feature type="compositionally biased region" description="Polar residues" evidence="1">
    <location>
        <begin position="8"/>
        <end position="19"/>
    </location>
</feature>
<evidence type="ECO:0000313" key="3">
    <source>
        <dbReference type="Proteomes" id="UP000809789"/>
    </source>
</evidence>
<comment type="caution">
    <text evidence="2">The sequence shown here is derived from an EMBL/GenBank/DDBJ whole genome shotgun (WGS) entry which is preliminary data.</text>
</comment>
<name>A0A8K0KVS2_9PEZI</name>
<proteinExistence type="predicted"/>
<feature type="compositionally biased region" description="Basic and acidic residues" evidence="1">
    <location>
        <begin position="111"/>
        <end position="120"/>
    </location>
</feature>
<evidence type="ECO:0000313" key="2">
    <source>
        <dbReference type="EMBL" id="KAG8622896.1"/>
    </source>
</evidence>
<reference evidence="2" key="1">
    <citation type="submission" date="2021-07" db="EMBL/GenBank/DDBJ databases">
        <title>Elsinoe batatas strain:CRI-CJ2 Genome sequencing and assembly.</title>
        <authorList>
            <person name="Huang L."/>
        </authorList>
    </citation>
    <scope>NUCLEOTIDE SEQUENCE</scope>
    <source>
        <strain evidence="2">CRI-CJ2</strain>
    </source>
</reference>
<gene>
    <name evidence="2" type="ORF">KVT40_009213</name>
</gene>
<evidence type="ECO:0000256" key="1">
    <source>
        <dbReference type="SAM" id="MobiDB-lite"/>
    </source>
</evidence>
<feature type="compositionally biased region" description="Basic and acidic residues" evidence="1">
    <location>
        <begin position="54"/>
        <end position="67"/>
    </location>
</feature>
<dbReference type="Proteomes" id="UP000809789">
    <property type="component" value="Unassembled WGS sequence"/>
</dbReference>
<feature type="compositionally biased region" description="Acidic residues" evidence="1">
    <location>
        <begin position="68"/>
        <end position="83"/>
    </location>
</feature>